<evidence type="ECO:0008006" key="3">
    <source>
        <dbReference type="Google" id="ProtNLM"/>
    </source>
</evidence>
<dbReference type="EMBL" id="JAATEP010000028">
    <property type="protein sequence ID" value="NJP94266.1"/>
    <property type="molecule type" value="Genomic_DNA"/>
</dbReference>
<accession>A0ABX1BG25</accession>
<dbReference type="Proteomes" id="UP000696294">
    <property type="component" value="Unassembled WGS sequence"/>
</dbReference>
<organism evidence="1 2">
    <name type="scientific">Nonomuraea composti</name>
    <dbReference type="NCBI Taxonomy" id="2720023"/>
    <lineage>
        <taxon>Bacteria</taxon>
        <taxon>Bacillati</taxon>
        <taxon>Actinomycetota</taxon>
        <taxon>Actinomycetes</taxon>
        <taxon>Streptosporangiales</taxon>
        <taxon>Streptosporangiaceae</taxon>
        <taxon>Nonomuraea</taxon>
    </lineage>
</organism>
<protein>
    <recommendedName>
        <fullName evidence="3">LysE family translocator</fullName>
    </recommendedName>
</protein>
<proteinExistence type="predicted"/>
<name>A0ABX1BG25_9ACTN</name>
<reference evidence="1 2" key="1">
    <citation type="submission" date="2020-03" db="EMBL/GenBank/DDBJ databases">
        <title>WGS of actinomycetes isolated from Thailand.</title>
        <authorList>
            <person name="Thawai C."/>
        </authorList>
    </citation>
    <scope>NUCLEOTIDE SEQUENCE [LARGE SCALE GENOMIC DNA]</scope>
    <source>
        <strain evidence="1 2">FMUSA5-5</strain>
    </source>
</reference>
<evidence type="ECO:0000313" key="2">
    <source>
        <dbReference type="Proteomes" id="UP000696294"/>
    </source>
</evidence>
<keyword evidence="2" id="KW-1185">Reference proteome</keyword>
<comment type="caution">
    <text evidence="1">The sequence shown here is derived from an EMBL/GenBank/DDBJ whole genome shotgun (WGS) entry which is preliminary data.</text>
</comment>
<evidence type="ECO:0000313" key="1">
    <source>
        <dbReference type="EMBL" id="NJP94266.1"/>
    </source>
</evidence>
<gene>
    <name evidence="1" type="ORF">HCN51_33335</name>
</gene>
<dbReference type="RefSeq" id="WP_168015007.1">
    <property type="nucleotide sequence ID" value="NZ_JAATEP010000028.1"/>
</dbReference>
<sequence>MSAVRSAAVLLPAAAGTAMVAAGPLMALKGARGRPRARAFGEVIGRNVLAAGTVLATSG</sequence>